<gene>
    <name evidence="2" type="ORF">HS99_0017635</name>
</gene>
<dbReference type="InterPro" id="IPR002575">
    <property type="entry name" value="Aminoglycoside_PTrfase"/>
</dbReference>
<dbReference type="EMBL" id="JPRF03000002">
    <property type="protein sequence ID" value="OEV38938.1"/>
    <property type="molecule type" value="Genomic_DNA"/>
</dbReference>
<dbReference type="SUPFAM" id="SSF56112">
    <property type="entry name" value="Protein kinase-like (PK-like)"/>
    <property type="match status" value="1"/>
</dbReference>
<accession>A0A1E7NE78</accession>
<dbReference type="InterPro" id="IPR051678">
    <property type="entry name" value="AGP_Transferase"/>
</dbReference>
<proteinExistence type="predicted"/>
<dbReference type="PANTHER" id="PTHR21310:SF42">
    <property type="entry name" value="BIFUNCTIONAL AAC_APH"/>
    <property type="match status" value="1"/>
</dbReference>
<dbReference type="GO" id="GO:0016740">
    <property type="term" value="F:transferase activity"/>
    <property type="evidence" value="ECO:0007669"/>
    <property type="project" value="UniProtKB-KW"/>
</dbReference>
<name>A0A1E7NE78_KITAU</name>
<keyword evidence="3" id="KW-1185">Reference proteome</keyword>
<dbReference type="Gene3D" id="3.30.200.20">
    <property type="entry name" value="Phosphorylase Kinase, domain 1"/>
    <property type="match status" value="1"/>
</dbReference>
<dbReference type="Pfam" id="PF01636">
    <property type="entry name" value="APH"/>
    <property type="match status" value="1"/>
</dbReference>
<evidence type="ECO:0000259" key="1">
    <source>
        <dbReference type="Pfam" id="PF01636"/>
    </source>
</evidence>
<protein>
    <submittedName>
        <fullName evidence="2">Aminoglycoside phosphotransferase</fullName>
    </submittedName>
</protein>
<sequence length="303" mass="33094">MNDVPDLGPMPQRVTVSAEQAGRLVAEQFPQWASLPVTAVESGGWDNRTFRLGDTMVLRLPSAQEYALAVEKEHRWLPELARALPLPIPVPLAMGRPGAAYPFAWSVYGWIDGTPATFESVVDPIRFAEGLADFVAALRSIDASQGPQPGKHNWFRGATLRTYEVQALGALDELRGHIDVAPAYEVWTQALEAQWDGTDVWFHGDLAKGNLLLEDGQLVAVIDFGTCGVGDPACDLAIAWTLLSADGRDVFRKRLGVDDATWARGRGWALWKTLVSYANSLSEDGADARDTRRVLSAILTDRG</sequence>
<comment type="caution">
    <text evidence="2">The sequence shown here is derived from an EMBL/GenBank/DDBJ whole genome shotgun (WGS) entry which is preliminary data.</text>
</comment>
<dbReference type="Proteomes" id="UP000037395">
    <property type="component" value="Unassembled WGS sequence"/>
</dbReference>
<dbReference type="PANTHER" id="PTHR21310">
    <property type="entry name" value="AMINOGLYCOSIDE PHOSPHOTRANSFERASE-RELATED-RELATED"/>
    <property type="match status" value="1"/>
</dbReference>
<dbReference type="InterPro" id="IPR011009">
    <property type="entry name" value="Kinase-like_dom_sf"/>
</dbReference>
<dbReference type="CDD" id="cd05155">
    <property type="entry name" value="APH_ChoK_like_1"/>
    <property type="match status" value="1"/>
</dbReference>
<evidence type="ECO:0000313" key="3">
    <source>
        <dbReference type="Proteomes" id="UP000037395"/>
    </source>
</evidence>
<organism evidence="2 3">
    <name type="scientific">Kitasatospora aureofaciens</name>
    <name type="common">Streptomyces aureofaciens</name>
    <dbReference type="NCBI Taxonomy" id="1894"/>
    <lineage>
        <taxon>Bacteria</taxon>
        <taxon>Bacillati</taxon>
        <taxon>Actinomycetota</taxon>
        <taxon>Actinomycetes</taxon>
        <taxon>Kitasatosporales</taxon>
        <taxon>Streptomycetaceae</taxon>
        <taxon>Kitasatospora</taxon>
    </lineage>
</organism>
<feature type="domain" description="Aminoglycoside phosphotransferase" evidence="1">
    <location>
        <begin position="42"/>
        <end position="268"/>
    </location>
</feature>
<reference evidence="2" key="1">
    <citation type="submission" date="2016-08" db="EMBL/GenBank/DDBJ databases">
        <title>Sequencing, Assembly and Comparative Genomics of S. aureofaciens ATCC 10762.</title>
        <authorList>
            <person name="Gradnigo J.S."/>
            <person name="Johnson N."/>
            <person name="Somerville G.A."/>
        </authorList>
    </citation>
    <scope>NUCLEOTIDE SEQUENCE [LARGE SCALE GENOMIC DNA]</scope>
    <source>
        <strain evidence="2">ATCC 10762</strain>
    </source>
</reference>
<evidence type="ECO:0000313" key="2">
    <source>
        <dbReference type="EMBL" id="OEV38938.1"/>
    </source>
</evidence>
<dbReference type="AlphaFoldDB" id="A0A1E7NE78"/>
<dbReference type="Gene3D" id="3.90.1200.10">
    <property type="match status" value="1"/>
</dbReference>